<gene>
    <name evidence="1" type="ORF">DF947_04215</name>
</gene>
<dbReference type="AlphaFoldDB" id="A0A317F789"/>
<comment type="caution">
    <text evidence="1">The sequence shown here is derived from an EMBL/GenBank/DDBJ whole genome shotgun (WGS) entry which is preliminary data.</text>
</comment>
<dbReference type="EMBL" id="QGNY01000001">
    <property type="protein sequence ID" value="PWS33819.1"/>
    <property type="molecule type" value="Genomic_DNA"/>
</dbReference>
<reference evidence="2" key="1">
    <citation type="submission" date="2018-05" db="EMBL/GenBank/DDBJ databases">
        <title>Pedobacter paludis sp. nov., isolated from wetland soil.</title>
        <authorList>
            <person name="Zhang Y."/>
        </authorList>
    </citation>
    <scope>NUCLEOTIDE SEQUENCE [LARGE SCALE GENOMIC DNA]</scope>
    <source>
        <strain evidence="2">R-8</strain>
    </source>
</reference>
<dbReference type="RefSeq" id="WP_109928400.1">
    <property type="nucleotide sequence ID" value="NZ_QGNY01000001.1"/>
</dbReference>
<organism evidence="1 2">
    <name type="scientific">Pedobacter paludis</name>
    <dbReference type="NCBI Taxonomy" id="2203212"/>
    <lineage>
        <taxon>Bacteria</taxon>
        <taxon>Pseudomonadati</taxon>
        <taxon>Bacteroidota</taxon>
        <taxon>Sphingobacteriia</taxon>
        <taxon>Sphingobacteriales</taxon>
        <taxon>Sphingobacteriaceae</taxon>
        <taxon>Pedobacter</taxon>
    </lineage>
</organism>
<protein>
    <submittedName>
        <fullName evidence="1">Uncharacterized protein</fullName>
    </submittedName>
</protein>
<accession>A0A317F789</accession>
<evidence type="ECO:0000313" key="2">
    <source>
        <dbReference type="Proteomes" id="UP000245391"/>
    </source>
</evidence>
<dbReference type="Proteomes" id="UP000245391">
    <property type="component" value="Unassembled WGS sequence"/>
</dbReference>
<evidence type="ECO:0000313" key="1">
    <source>
        <dbReference type="EMBL" id="PWS33819.1"/>
    </source>
</evidence>
<keyword evidence="2" id="KW-1185">Reference proteome</keyword>
<proteinExistence type="predicted"/>
<name>A0A317F789_9SPHI</name>
<sequence length="366" mass="41060">MNRKVIKRLTSITFAGLIILSQFKCTSANVKQVSNNLEVKFKHDGIDTIKSVIRDLARDIYLSSDAVVENGLVEFIPNQKGKESLLRQGSVPRLHSAKYILPLKAVFLDNEPDVYFATNTLGKNYSFPCEFHYVVMTPSFFDYEAPINIYGLYLGLMGGKIRLTNSDDVFPETNPIPLYKNTVIRVRYNADRSGEVWINNIKLTGIKKTFFFGSNTTPDHIGFGTNTNNSYMSYLAMFGFDQALTDEEADAVYKAEVEKFDIDKDINYPFLKDCTAVLKDGVASIVGKYTGKYPEASRLIKWVIAGNGANPDVTGSKYDTRLDGLSSFEMEDFNLEGYWVRPSVCVTDIKGQSAGVYTSKGFVKLY</sequence>